<evidence type="ECO:0000313" key="3">
    <source>
        <dbReference type="Proteomes" id="UP000053370"/>
    </source>
</evidence>
<name>A0A0S7BKX1_9CHLR</name>
<organism evidence="2">
    <name type="scientific">Flexilinea flocculi</name>
    <dbReference type="NCBI Taxonomy" id="1678840"/>
    <lineage>
        <taxon>Bacteria</taxon>
        <taxon>Bacillati</taxon>
        <taxon>Chloroflexota</taxon>
        <taxon>Anaerolineae</taxon>
        <taxon>Anaerolineales</taxon>
        <taxon>Anaerolineaceae</taxon>
        <taxon>Flexilinea</taxon>
    </lineage>
</organism>
<proteinExistence type="predicted"/>
<reference evidence="2" key="1">
    <citation type="journal article" date="2015" name="Genome Announc.">
        <title>Draft Genome Sequence of Anaerolineae Strain TC1, a Novel Isolate from a Methanogenic Wastewater Treatment System.</title>
        <authorList>
            <person name="Matsuura N."/>
            <person name="Tourlousse D.M."/>
            <person name="Sun L."/>
            <person name="Toyonaga M."/>
            <person name="Kuroda K."/>
            <person name="Ohashi A."/>
            <person name="Cruz R."/>
            <person name="Yamaguchi T."/>
            <person name="Sekiguchi Y."/>
        </authorList>
    </citation>
    <scope>NUCLEOTIDE SEQUENCE [LARGE SCALE GENOMIC DNA]</scope>
    <source>
        <strain evidence="2">TC1</strain>
    </source>
</reference>
<feature type="signal peptide" evidence="1">
    <location>
        <begin position="1"/>
        <end position="30"/>
    </location>
</feature>
<evidence type="ECO:0000313" key="2">
    <source>
        <dbReference type="EMBL" id="GAP40893.1"/>
    </source>
</evidence>
<accession>A0A0S7BKX1</accession>
<dbReference type="STRING" id="1678840.ATC1_13875"/>
<keyword evidence="3" id="KW-1185">Reference proteome</keyword>
<gene>
    <name evidence="2" type="ORF">ATC1_13875</name>
</gene>
<sequence length="142" mass="15479">MKTHKLQPILTLTILAVLVLTLLPTNSVFAATCTGSGCNGIDPQGTTCWNDATIANWAWGSDGTMKNRNMYSPGCVSNWSYTLYPTATYLAAETVGVIRYEAPRTYTYVWNSMWDGSGLVCTRGYKGSSQGNYDIYSNSVCA</sequence>
<evidence type="ECO:0000256" key="1">
    <source>
        <dbReference type="SAM" id="SignalP"/>
    </source>
</evidence>
<protein>
    <submittedName>
        <fullName evidence="2">Uncharacterized protein</fullName>
    </submittedName>
</protein>
<keyword evidence="1" id="KW-0732">Signal</keyword>
<dbReference type="Proteomes" id="UP000053370">
    <property type="component" value="Unassembled WGS sequence"/>
</dbReference>
<dbReference type="AlphaFoldDB" id="A0A0S7BKX1"/>
<dbReference type="EMBL" id="DF968181">
    <property type="protein sequence ID" value="GAP40893.1"/>
    <property type="molecule type" value="Genomic_DNA"/>
</dbReference>
<feature type="chain" id="PRO_5006633015" evidence="1">
    <location>
        <begin position="31"/>
        <end position="142"/>
    </location>
</feature>